<dbReference type="AGR" id="WB:WBGene00019180"/>
<evidence type="ECO:0000313" key="3">
    <source>
        <dbReference type="EMBL" id="SAP35584.1"/>
    </source>
</evidence>
<accession>A0A168H5X3</accession>
<evidence type="ECO:0000313" key="5">
    <source>
        <dbReference type="WormBase" id="H10D18.5b"/>
    </source>
</evidence>
<dbReference type="PANTHER" id="PTHR22198:SF1">
    <property type="entry name" value="FERM DOMAIN-CONTAINING PROTEIN"/>
    <property type="match status" value="1"/>
</dbReference>
<sequence>MDVLRRIMPRKMKRDQYSFELLKSSSNIELSTGAVGPGTPLPRNFSHYDSIRIAPTTQSAVRKPEVVKKSEEVIDVSEGEMSEVSSLIGFVGGPRDPGCSYGFAQEDPAYEKAVSECHVIQEKKDFAEAVLLKCIDNKPLFPYMHFAQFRNVDYTHRVKQISDLARECSPTHGSLYGCYDEVYSIQKTASVGEYRLPAHRHSGYIVIGFKLLEDAGKQGNLEKTWLQWSGAREIYKHSPRSWNLRRISLMRCPTHHKNGVAQRPFAYILMCEYGSILHPSNTIQALDICERLRVRNCGHIALYQVHSAYTSPGPRTSAHNSPSRQASAFAQSAATKRAQMLRGFSQDVEPQPIQESSTLRRNRMLRTRERSFQYPDEYYHAYQPHQFDTQEQY</sequence>
<dbReference type="Proteomes" id="UP000001940">
    <property type="component" value="Chromosome V"/>
</dbReference>
<dbReference type="GeneID" id="186716"/>
<feature type="region of interest" description="Disordered" evidence="1">
    <location>
        <begin position="343"/>
        <end position="362"/>
    </location>
</feature>
<dbReference type="Bgee" id="WBGene00019180">
    <property type="expression patterns" value="Expressed in larva and 3 other cell types or tissues"/>
</dbReference>
<dbReference type="Pfam" id="PF23672">
    <property type="entry name" value="DUF7153"/>
    <property type="match status" value="1"/>
</dbReference>
<reference evidence="3 4" key="1">
    <citation type="journal article" date="1998" name="Science">
        <title>Genome sequence of the nematode C. elegans: a platform for investigating biology.</title>
        <authorList>
            <consortium name="The C. elegans sequencing consortium"/>
            <person name="Sulson J.E."/>
            <person name="Waterston R."/>
        </authorList>
    </citation>
    <scope>NUCLEOTIDE SEQUENCE [LARGE SCALE GENOMIC DNA]</scope>
    <source>
        <strain evidence="3 4">Bristol N2</strain>
    </source>
</reference>
<dbReference type="RefSeq" id="NP_001317824.1">
    <property type="nucleotide sequence ID" value="NM_001330813.1"/>
</dbReference>
<dbReference type="InParanoid" id="A0A168H5X3"/>
<dbReference type="EMBL" id="BX284605">
    <property type="protein sequence ID" value="SAP35584.1"/>
    <property type="molecule type" value="Genomic_DNA"/>
</dbReference>
<dbReference type="STRING" id="6239.H10D18.5b.1"/>
<name>A0A168H5X3_CAEEL</name>
<evidence type="ECO:0000259" key="2">
    <source>
        <dbReference type="Pfam" id="PF23672"/>
    </source>
</evidence>
<dbReference type="eggNOG" id="ENOG502RYTX">
    <property type="taxonomic scope" value="Eukaryota"/>
</dbReference>
<proteinExistence type="predicted"/>
<evidence type="ECO:0000313" key="4">
    <source>
        <dbReference type="Proteomes" id="UP000001940"/>
    </source>
</evidence>
<organism evidence="3 4">
    <name type="scientific">Caenorhabditis elegans</name>
    <dbReference type="NCBI Taxonomy" id="6239"/>
    <lineage>
        <taxon>Eukaryota</taxon>
        <taxon>Metazoa</taxon>
        <taxon>Ecdysozoa</taxon>
        <taxon>Nematoda</taxon>
        <taxon>Chromadorea</taxon>
        <taxon>Rhabditida</taxon>
        <taxon>Rhabditina</taxon>
        <taxon>Rhabditomorpha</taxon>
        <taxon>Rhabditoidea</taxon>
        <taxon>Rhabditidae</taxon>
        <taxon>Peloderinae</taxon>
        <taxon>Caenorhabditis</taxon>
    </lineage>
</organism>
<keyword evidence="4" id="KW-1185">Reference proteome</keyword>
<dbReference type="WormBase" id="H10D18.5b">
    <property type="protein sequence ID" value="CE51567"/>
    <property type="gene ID" value="WBGene00019180"/>
</dbReference>
<dbReference type="OrthoDB" id="6060890at2759"/>
<feature type="domain" description="DUF7153" evidence="2">
    <location>
        <begin position="126"/>
        <end position="305"/>
    </location>
</feature>
<gene>
    <name evidence="3" type="ORF">CELE_H10D18.5</name>
    <name evidence="3 5" type="ORF">H10D18.5</name>
</gene>
<protein>
    <submittedName>
        <fullName evidence="3">DUF7153 domain-containing protein</fullName>
    </submittedName>
</protein>
<dbReference type="InterPro" id="IPR055577">
    <property type="entry name" value="DUF7153"/>
</dbReference>
<evidence type="ECO:0000256" key="1">
    <source>
        <dbReference type="SAM" id="MobiDB-lite"/>
    </source>
</evidence>
<dbReference type="AlphaFoldDB" id="A0A168H5X3"/>
<dbReference type="ExpressionAtlas" id="A0A168H5X3">
    <property type="expression patterns" value="baseline and differential"/>
</dbReference>
<dbReference type="CTD" id="186716"/>
<dbReference type="PANTHER" id="PTHR22198">
    <property type="entry name" value="FERM DOMAIN-CONTAINING PROTEIN"/>
    <property type="match status" value="1"/>
</dbReference>